<dbReference type="Pfam" id="PF20151">
    <property type="entry name" value="DUF6533"/>
    <property type="match status" value="1"/>
</dbReference>
<feature type="transmembrane region" description="Helical" evidence="1">
    <location>
        <begin position="116"/>
        <end position="138"/>
    </location>
</feature>
<proteinExistence type="predicted"/>
<name>A0A1B7MKE1_9AGAM</name>
<feature type="transmembrane region" description="Helical" evidence="1">
    <location>
        <begin position="198"/>
        <end position="223"/>
    </location>
</feature>
<feature type="domain" description="DUF6533" evidence="2">
    <location>
        <begin position="16"/>
        <end position="61"/>
    </location>
</feature>
<keyword evidence="1" id="KW-0472">Membrane</keyword>
<accession>A0A1B7MKE1</accession>
<dbReference type="EMBL" id="KV448846">
    <property type="protein sequence ID" value="OAX33057.1"/>
    <property type="molecule type" value="Genomic_DNA"/>
</dbReference>
<keyword evidence="1" id="KW-0812">Transmembrane</keyword>
<keyword evidence="1" id="KW-1133">Transmembrane helix</keyword>
<protein>
    <recommendedName>
        <fullName evidence="2">DUF6533 domain-containing protein</fullName>
    </recommendedName>
</protein>
<feature type="transmembrane region" description="Helical" evidence="1">
    <location>
        <begin position="88"/>
        <end position="109"/>
    </location>
</feature>
<keyword evidence="4" id="KW-1185">Reference proteome</keyword>
<feature type="transmembrane region" description="Helical" evidence="1">
    <location>
        <begin position="13"/>
        <end position="33"/>
    </location>
</feature>
<feature type="transmembrane region" description="Helical" evidence="1">
    <location>
        <begin position="158"/>
        <end position="177"/>
    </location>
</feature>
<evidence type="ECO:0000313" key="3">
    <source>
        <dbReference type="EMBL" id="OAX33057.1"/>
    </source>
</evidence>
<feature type="transmembrane region" description="Helical" evidence="1">
    <location>
        <begin position="45"/>
        <end position="68"/>
    </location>
</feature>
<evidence type="ECO:0000313" key="4">
    <source>
        <dbReference type="Proteomes" id="UP000092154"/>
    </source>
</evidence>
<dbReference type="InParanoid" id="A0A1B7MKE1"/>
<dbReference type="Proteomes" id="UP000092154">
    <property type="component" value="Unassembled WGS sequence"/>
</dbReference>
<reference evidence="3 4" key="1">
    <citation type="submission" date="2016-06" db="EMBL/GenBank/DDBJ databases">
        <title>Comparative genomics of the ectomycorrhizal sister species Rhizopogon vinicolor and Rhizopogon vesiculosus (Basidiomycota: Boletales) reveals a divergence of the mating type B locus.</title>
        <authorList>
            <consortium name="DOE Joint Genome Institute"/>
            <person name="Mujic A.B."/>
            <person name="Kuo A."/>
            <person name="Tritt A."/>
            <person name="Lipzen A."/>
            <person name="Chen C."/>
            <person name="Johnson J."/>
            <person name="Sharma A."/>
            <person name="Barry K."/>
            <person name="Grigoriev I.V."/>
            <person name="Spatafora J.W."/>
        </authorList>
    </citation>
    <scope>NUCLEOTIDE SEQUENCE [LARGE SCALE GENOMIC DNA]</scope>
    <source>
        <strain evidence="3 4">AM-OR11-026</strain>
    </source>
</reference>
<organism evidence="3 4">
    <name type="scientific">Rhizopogon vinicolor AM-OR11-026</name>
    <dbReference type="NCBI Taxonomy" id="1314800"/>
    <lineage>
        <taxon>Eukaryota</taxon>
        <taxon>Fungi</taxon>
        <taxon>Dikarya</taxon>
        <taxon>Basidiomycota</taxon>
        <taxon>Agaricomycotina</taxon>
        <taxon>Agaricomycetes</taxon>
        <taxon>Agaricomycetidae</taxon>
        <taxon>Boletales</taxon>
        <taxon>Suillineae</taxon>
        <taxon>Rhizopogonaceae</taxon>
        <taxon>Rhizopogon</taxon>
    </lineage>
</organism>
<sequence length="276" mass="30496">MATTVADVLVLQIVKYTNVAAAGLLIFDYCITFGDEVLWTIGRRWGIPSFVFIMSRYAPFIGAAMTAYAGVKSRQGENCIPFNNISNAAHFVGIIGSEVLLLLRTYIFWECSKKFLVVMVPFSVLFSIMAVVFGTAPIPFGIPGSSPACILEGSRSSTLPYGVLLLYELVLMALTLFKRYHHFKNFRSSVIQALYHDGILYMICITLITTTNVVIDAALPAVYSDLLNTPQVVIHSVLASRILFNLRNTANNLGDEPIFVSSPNFRIPSQFESVEV</sequence>
<dbReference type="OrthoDB" id="2645170at2759"/>
<evidence type="ECO:0000256" key="1">
    <source>
        <dbReference type="SAM" id="Phobius"/>
    </source>
</evidence>
<dbReference type="InterPro" id="IPR045340">
    <property type="entry name" value="DUF6533"/>
</dbReference>
<evidence type="ECO:0000259" key="2">
    <source>
        <dbReference type="Pfam" id="PF20151"/>
    </source>
</evidence>
<dbReference type="AlphaFoldDB" id="A0A1B7MKE1"/>
<gene>
    <name evidence="3" type="ORF">K503DRAFT_556784</name>
</gene>